<comment type="caution">
    <text evidence="3">The sequence shown here is derived from an EMBL/GenBank/DDBJ whole genome shotgun (WGS) entry which is preliminary data.</text>
</comment>
<feature type="region of interest" description="Disordered" evidence="1">
    <location>
        <begin position="1011"/>
        <end position="1057"/>
    </location>
</feature>
<reference evidence="3" key="1">
    <citation type="journal article" date="2019" name="Sci. Rep.">
        <title>Draft genome of Tanacetum cinerariifolium, the natural source of mosquito coil.</title>
        <authorList>
            <person name="Yamashiro T."/>
            <person name="Shiraishi A."/>
            <person name="Satake H."/>
            <person name="Nakayama K."/>
        </authorList>
    </citation>
    <scope>NUCLEOTIDE SEQUENCE</scope>
</reference>
<name>A0A699GDU4_TANCI</name>
<gene>
    <name evidence="3" type="ORF">Tci_000020</name>
</gene>
<keyword evidence="2" id="KW-0812">Transmembrane</keyword>
<evidence type="ECO:0000313" key="3">
    <source>
        <dbReference type="EMBL" id="GEU28042.1"/>
    </source>
</evidence>
<accession>A0A699GDU4</accession>
<organism evidence="3">
    <name type="scientific">Tanacetum cinerariifolium</name>
    <name type="common">Dalmatian daisy</name>
    <name type="synonym">Chrysanthemum cinerariifolium</name>
    <dbReference type="NCBI Taxonomy" id="118510"/>
    <lineage>
        <taxon>Eukaryota</taxon>
        <taxon>Viridiplantae</taxon>
        <taxon>Streptophyta</taxon>
        <taxon>Embryophyta</taxon>
        <taxon>Tracheophyta</taxon>
        <taxon>Spermatophyta</taxon>
        <taxon>Magnoliopsida</taxon>
        <taxon>eudicotyledons</taxon>
        <taxon>Gunneridae</taxon>
        <taxon>Pentapetalae</taxon>
        <taxon>asterids</taxon>
        <taxon>campanulids</taxon>
        <taxon>Asterales</taxon>
        <taxon>Asteraceae</taxon>
        <taxon>Asteroideae</taxon>
        <taxon>Anthemideae</taxon>
        <taxon>Anthemidinae</taxon>
        <taxon>Tanacetum</taxon>
    </lineage>
</organism>
<dbReference type="InterPro" id="IPR046500">
    <property type="entry name" value="DUF6678"/>
</dbReference>
<evidence type="ECO:0000256" key="1">
    <source>
        <dbReference type="SAM" id="MobiDB-lite"/>
    </source>
</evidence>
<dbReference type="AlphaFoldDB" id="A0A699GDU4"/>
<feature type="transmembrane region" description="Helical" evidence="2">
    <location>
        <begin position="68"/>
        <end position="94"/>
    </location>
</feature>
<dbReference type="EMBL" id="BKCJ010000001">
    <property type="protein sequence ID" value="GEU28042.1"/>
    <property type="molecule type" value="Genomic_DNA"/>
</dbReference>
<proteinExistence type="predicted"/>
<keyword evidence="2" id="KW-1133">Transmembrane helix</keyword>
<dbReference type="Pfam" id="PF20383">
    <property type="entry name" value="DUF6678"/>
    <property type="match status" value="1"/>
</dbReference>
<protein>
    <submittedName>
        <fullName evidence="3">Uncharacterized protein</fullName>
    </submittedName>
</protein>
<sequence length="1057" mass="117391">MGYKVVPTAASAGSLSGAELQGNLELLLFIWARGTQGVSPVGSVARDPLSILSGEDNVLWPRLGLSTLFWLLIVVISRVAAMFAGVAGLPGFVFGSDISQLPDKPRGKNCQLVAPTLDAGEEAGHGYLIQISPRTKDIDSNYSGCQAVFWKTTKEPAQLAWLVEVVNGDPVRRWSSDPAMREILQCHYTHGALIKGNPDVCPVPPKLLMASKAAAKCYVLATGRERPSGDTHVYLLPMDFNEGNSMLYSKIVSCYEGLAKLEGRTIRALYSEYSFAALRLDKDEVINFAVKEVVVGKWFEVFPICLIIGAGTAFGSGGDDFAWMDAWGRSHADKDGIRKRPSVLGRYTLQMVSAGRLTSRSGPSHGENSRMLPLMNDTKWDELRLAMYELGPLSPKWRTLDVENGHLSEWDGEWFYHFRNGGYKFIKWVEIAIESPAQRQAVLTELVKTIDTKAKLSFLMTILTRVSDVEANLIHQRFPLFEKVLEKESDGGMKKIAISVFDHWLRDESEWHLMDCFEGPERIIRDRKLEAHWAEIFDLTPAYTIRYRGRWPDKAKMVLKRYTNREGFLSQSRLRMTKRPSQFLILPELECIYAAGWDDTNILYFKNQELVKPVLDLATKVGLFHLNYEETPEASVTSTLTTPTRHHAHQRQPAQQHGVSFRLRHCCSQAGDRQRVRPRALVFGQGEGAQLEDRVVFGAGVQLRAIGGQQVGVAVEVVDLHAAADPCGVEGDVGDAKHRIGETVDIPHNEAFARTDDIRHHIRVDLPLRRVVPRHGELIQCCLKTAGSPRRSKPGRRHFGDRVAQAGVDDVPAAYHGNAIAKFGDLGVVEMRFQQREIVVGRVRVGQGVDGLGPIEGGAFAVAEKRRRRFAPAGNRVQVARFHVLLDQVAPVHVHAHAAAVELRDAQVDQLHQAQAQRAFFDRRRQRDHGMQVGGGGAVKIGDAVSMVHDDAFQGRGGRTIARLMPVRRHRPPVCDRGRQITAARPPACPDCARPARLRCGHLRSRTTAPIPACRPRSAAGRVRRSRAPGGIARRADVDVPPTRTRLPRGRRRAGCA</sequence>
<evidence type="ECO:0000256" key="2">
    <source>
        <dbReference type="SAM" id="Phobius"/>
    </source>
</evidence>
<feature type="compositionally biased region" description="Basic residues" evidence="1">
    <location>
        <begin position="1046"/>
        <end position="1057"/>
    </location>
</feature>
<keyword evidence="2" id="KW-0472">Membrane</keyword>